<keyword evidence="14" id="KW-1185">Reference proteome</keyword>
<comment type="catalytic activity">
    <reaction evidence="9">
        <text>ATP + H2O = ADP + phosphate + H(+)</text>
        <dbReference type="Rhea" id="RHEA:13065"/>
        <dbReference type="ChEBI" id="CHEBI:15377"/>
        <dbReference type="ChEBI" id="CHEBI:15378"/>
        <dbReference type="ChEBI" id="CHEBI:30616"/>
        <dbReference type="ChEBI" id="CHEBI:43474"/>
        <dbReference type="ChEBI" id="CHEBI:456216"/>
        <dbReference type="EC" id="3.6.4.13"/>
    </reaction>
</comment>
<dbReference type="Pfam" id="PF00270">
    <property type="entry name" value="DEAD"/>
    <property type="match status" value="1"/>
</dbReference>
<dbReference type="GO" id="GO:0003724">
    <property type="term" value="F:RNA helicase activity"/>
    <property type="evidence" value="ECO:0007669"/>
    <property type="project" value="UniProtKB-EC"/>
</dbReference>
<feature type="compositionally biased region" description="Acidic residues" evidence="10">
    <location>
        <begin position="394"/>
        <end position="412"/>
    </location>
</feature>
<keyword evidence="8" id="KW-0687">Ribonucleoprotein</keyword>
<dbReference type="InterPro" id="IPR014001">
    <property type="entry name" value="Helicase_ATP-bd"/>
</dbReference>
<dbReference type="HAMAP" id="MF_01326_B">
    <property type="entry name" value="Ribosomal_uL24_B"/>
    <property type="match status" value="1"/>
</dbReference>
<comment type="function">
    <text evidence="9">RNA helicase.</text>
</comment>
<dbReference type="GO" id="GO:1990904">
    <property type="term" value="C:ribonucleoprotein complex"/>
    <property type="evidence" value="ECO:0007669"/>
    <property type="project" value="UniProtKB-KW"/>
</dbReference>
<dbReference type="EC" id="3.6.4.13" evidence="9"/>
<dbReference type="PROSITE" id="PS00039">
    <property type="entry name" value="DEAD_ATP_HELICASE"/>
    <property type="match status" value="1"/>
</dbReference>
<dbReference type="CDD" id="cd06089">
    <property type="entry name" value="KOW_RPL26"/>
    <property type="match status" value="1"/>
</dbReference>
<keyword evidence="4 9" id="KW-0347">Helicase</keyword>
<evidence type="ECO:0000256" key="6">
    <source>
        <dbReference type="ARBA" id="ARBA00022884"/>
    </source>
</evidence>
<evidence type="ECO:0000256" key="8">
    <source>
        <dbReference type="ARBA" id="ARBA00023274"/>
    </source>
</evidence>
<dbReference type="Proteomes" id="UP000193411">
    <property type="component" value="Unassembled WGS sequence"/>
</dbReference>
<evidence type="ECO:0000256" key="1">
    <source>
        <dbReference type="ARBA" id="ARBA00010618"/>
    </source>
</evidence>
<evidence type="ECO:0000259" key="12">
    <source>
        <dbReference type="PROSITE" id="PS51194"/>
    </source>
</evidence>
<dbReference type="SUPFAM" id="SSF52540">
    <property type="entry name" value="P-loop containing nucleoside triphosphate hydrolases"/>
    <property type="match status" value="2"/>
</dbReference>
<feature type="domain" description="Helicase ATP-binding" evidence="11">
    <location>
        <begin position="461"/>
        <end position="659"/>
    </location>
</feature>
<dbReference type="GO" id="GO:0003735">
    <property type="term" value="F:structural constituent of ribosome"/>
    <property type="evidence" value="ECO:0007669"/>
    <property type="project" value="InterPro"/>
</dbReference>
<dbReference type="STRING" id="765915.A0A1Y2HY65"/>
<feature type="compositionally biased region" description="Low complexity" evidence="10">
    <location>
        <begin position="422"/>
        <end position="436"/>
    </location>
</feature>
<evidence type="ECO:0000256" key="7">
    <source>
        <dbReference type="ARBA" id="ARBA00022980"/>
    </source>
</evidence>
<feature type="region of interest" description="Disordered" evidence="10">
    <location>
        <begin position="373"/>
        <end position="450"/>
    </location>
</feature>
<reference evidence="13 14" key="1">
    <citation type="submission" date="2016-07" db="EMBL/GenBank/DDBJ databases">
        <title>Pervasive Adenine N6-methylation of Active Genes in Fungi.</title>
        <authorList>
            <consortium name="DOE Joint Genome Institute"/>
            <person name="Mondo S.J."/>
            <person name="Dannebaum R.O."/>
            <person name="Kuo R.C."/>
            <person name="Labutti K."/>
            <person name="Haridas S."/>
            <person name="Kuo A."/>
            <person name="Salamov A."/>
            <person name="Ahrendt S.R."/>
            <person name="Lipzen A."/>
            <person name="Sullivan W."/>
            <person name="Andreopoulos W.B."/>
            <person name="Clum A."/>
            <person name="Lindquist E."/>
            <person name="Daum C."/>
            <person name="Ramamoorthy G.K."/>
            <person name="Gryganskyi A."/>
            <person name="Culley D."/>
            <person name="Magnuson J.K."/>
            <person name="James T.Y."/>
            <person name="O'Malley M.A."/>
            <person name="Stajich J.E."/>
            <person name="Spatafora J.W."/>
            <person name="Visel A."/>
            <person name="Grigoriev I.V."/>
        </authorList>
    </citation>
    <scope>NUCLEOTIDE SEQUENCE [LARGE SCALE GENOMIC DNA]</scope>
    <source>
        <strain evidence="13 14">PL171</strain>
    </source>
</reference>
<dbReference type="PANTHER" id="PTHR24031">
    <property type="entry name" value="RNA HELICASE"/>
    <property type="match status" value="1"/>
</dbReference>
<comment type="similarity">
    <text evidence="9">Belongs to the DEAD box helicase family.</text>
</comment>
<feature type="domain" description="Helicase C-terminal" evidence="12">
    <location>
        <begin position="651"/>
        <end position="828"/>
    </location>
</feature>
<dbReference type="InterPro" id="IPR041988">
    <property type="entry name" value="Ribosomal_uL24_KOW"/>
</dbReference>
<dbReference type="InterPro" id="IPR008991">
    <property type="entry name" value="Translation_prot_SH3-like_sf"/>
</dbReference>
<organism evidence="13 14">
    <name type="scientific">Catenaria anguillulae PL171</name>
    <dbReference type="NCBI Taxonomy" id="765915"/>
    <lineage>
        <taxon>Eukaryota</taxon>
        <taxon>Fungi</taxon>
        <taxon>Fungi incertae sedis</taxon>
        <taxon>Blastocladiomycota</taxon>
        <taxon>Blastocladiomycetes</taxon>
        <taxon>Blastocladiales</taxon>
        <taxon>Catenariaceae</taxon>
        <taxon>Catenaria</taxon>
    </lineage>
</organism>
<evidence type="ECO:0000259" key="11">
    <source>
        <dbReference type="PROSITE" id="PS51192"/>
    </source>
</evidence>
<dbReference type="InterPro" id="IPR003256">
    <property type="entry name" value="Ribosomal_uL24"/>
</dbReference>
<dbReference type="GO" id="GO:0006412">
    <property type="term" value="P:translation"/>
    <property type="evidence" value="ECO:0007669"/>
    <property type="project" value="InterPro"/>
</dbReference>
<dbReference type="AlphaFoldDB" id="A0A1Y2HY65"/>
<dbReference type="GO" id="GO:0005840">
    <property type="term" value="C:ribosome"/>
    <property type="evidence" value="ECO:0007669"/>
    <property type="project" value="UniProtKB-KW"/>
</dbReference>
<keyword evidence="7" id="KW-0689">Ribosomal protein</keyword>
<dbReference type="OrthoDB" id="4310724at2759"/>
<dbReference type="Gene3D" id="2.30.30.30">
    <property type="match status" value="1"/>
</dbReference>
<keyword evidence="2 9" id="KW-0547">Nucleotide-binding</keyword>
<dbReference type="GO" id="GO:0016787">
    <property type="term" value="F:hydrolase activity"/>
    <property type="evidence" value="ECO:0007669"/>
    <property type="project" value="UniProtKB-KW"/>
</dbReference>
<keyword evidence="5 9" id="KW-0067">ATP-binding</keyword>
<dbReference type="InterPro" id="IPR000629">
    <property type="entry name" value="RNA-helicase_DEAD-box_CS"/>
</dbReference>
<dbReference type="GO" id="GO:0005524">
    <property type="term" value="F:ATP binding"/>
    <property type="evidence" value="ECO:0007669"/>
    <property type="project" value="UniProtKB-UniRule"/>
</dbReference>
<keyword evidence="3 9" id="KW-0378">Hydrolase</keyword>
<dbReference type="Pfam" id="PF22682">
    <property type="entry name" value="Ribosomal_uL24m-like"/>
    <property type="match status" value="1"/>
</dbReference>
<dbReference type="Pfam" id="PF00271">
    <property type="entry name" value="Helicase_C"/>
    <property type="match status" value="1"/>
</dbReference>
<dbReference type="InterPro" id="IPR011545">
    <property type="entry name" value="DEAD/DEAH_box_helicase_dom"/>
</dbReference>
<dbReference type="Gene3D" id="3.40.50.300">
    <property type="entry name" value="P-loop containing nucleotide triphosphate hydrolases"/>
    <property type="match status" value="2"/>
</dbReference>
<dbReference type="SMART" id="SM00490">
    <property type="entry name" value="HELICc"/>
    <property type="match status" value="1"/>
</dbReference>
<accession>A0A1Y2HY65</accession>
<evidence type="ECO:0000313" key="14">
    <source>
        <dbReference type="Proteomes" id="UP000193411"/>
    </source>
</evidence>
<dbReference type="CDD" id="cd18787">
    <property type="entry name" value="SF2_C_DEAD"/>
    <property type="match status" value="1"/>
</dbReference>
<dbReference type="GO" id="GO:0003723">
    <property type="term" value="F:RNA binding"/>
    <property type="evidence" value="ECO:0007669"/>
    <property type="project" value="UniProtKB-UniRule"/>
</dbReference>
<evidence type="ECO:0000256" key="9">
    <source>
        <dbReference type="RuleBase" id="RU365068"/>
    </source>
</evidence>
<proteinExistence type="inferred from homology"/>
<dbReference type="EMBL" id="MCFL01000005">
    <property type="protein sequence ID" value="ORZ39565.1"/>
    <property type="molecule type" value="Genomic_DNA"/>
</dbReference>
<comment type="domain">
    <text evidence="9">The Q motif is unique to and characteristic of the DEAD box family of RNA helicases and controls ATP binding and hydrolysis.</text>
</comment>
<dbReference type="InterPro" id="IPR014722">
    <property type="entry name" value="Rib_uL2_dom2"/>
</dbReference>
<evidence type="ECO:0000256" key="5">
    <source>
        <dbReference type="ARBA" id="ARBA00022840"/>
    </source>
</evidence>
<evidence type="ECO:0000256" key="10">
    <source>
        <dbReference type="SAM" id="MobiDB-lite"/>
    </source>
</evidence>
<dbReference type="PROSITE" id="PS51192">
    <property type="entry name" value="HELICASE_ATP_BIND_1"/>
    <property type="match status" value="1"/>
</dbReference>
<protein>
    <recommendedName>
        <fullName evidence="9">ATP-dependent RNA helicase</fullName>
        <ecNumber evidence="9">3.6.4.13</ecNumber>
    </recommendedName>
</protein>
<evidence type="ECO:0000256" key="3">
    <source>
        <dbReference type="ARBA" id="ARBA00022801"/>
    </source>
</evidence>
<dbReference type="SMART" id="SM00487">
    <property type="entry name" value="DEXDc"/>
    <property type="match status" value="1"/>
</dbReference>
<keyword evidence="6 9" id="KW-0694">RNA-binding</keyword>
<evidence type="ECO:0000313" key="13">
    <source>
        <dbReference type="EMBL" id="ORZ39565.1"/>
    </source>
</evidence>
<gene>
    <name evidence="13" type="ORF">BCR44DRAFT_1482784</name>
</gene>
<dbReference type="SUPFAM" id="SSF50104">
    <property type="entry name" value="Translation proteins SH3-like domain"/>
    <property type="match status" value="1"/>
</dbReference>
<evidence type="ECO:0000256" key="4">
    <source>
        <dbReference type="ARBA" id="ARBA00022806"/>
    </source>
</evidence>
<comment type="similarity">
    <text evidence="1">Belongs to the universal ribosomal protein uL24 family.</text>
</comment>
<comment type="caution">
    <text evidence="13">The sequence shown here is derived from an EMBL/GenBank/DDBJ whole genome shotgun (WGS) entry which is preliminary data.</text>
</comment>
<evidence type="ECO:0000256" key="2">
    <source>
        <dbReference type="ARBA" id="ARBA00022741"/>
    </source>
</evidence>
<dbReference type="InterPro" id="IPR027417">
    <property type="entry name" value="P-loop_NTPase"/>
</dbReference>
<name>A0A1Y2HY65_9FUNG</name>
<sequence length="923" mass="102366">MSARAIAKAAGNVTRHHHHRMVSPPLWKISGINMIQRKPAKTLPKDKIDRWNIFTGDQVMIMAGENKDKEVVCKISKIDRNNNLVFIEGKKIYKKHVPQSMFPDEAKRGTISMPSGIHVSNVALVHPVTKQPTRVFWKIEQDVATGKMVRKRFTKSEPEVEIPRPAFDPSIIEKNRIKDNKIDTLQDAVLEQTYVPSIEQPPLPEDIRLSGTGLCTEIHQYYARYGYVCNCGTVTQAQGCAGLRETLDLIQCNSSAPRKKAKKVSTSDVKAQIAANLPAKLKKKFFATKPSASSKSKAAAALPMKMAMNDSGGFMMLEEIDGVEVVQEGDLIKFKPMSAEEMEAMGFIHVDSVLPDDDPEVVKQLAKAAQNAEKTFMDGESDSDAEDYGKEPSLESEDDDKVADAMDVDDAEPSSSSVTDITPAPTAPESASAAAPTPRPADGLSDLGFMSPTPIQAQSIPFVIQNHRNLVGAAETGSGKTLAFGLPMLNHLATSTHVISHPIGLVLSPTRELALQIVDHLKAVIKPFSYSHKLNRVNIVPLVGGFSEDKQRRLLNSTPHIIVATPGRLWDLIESGQFEGRLLDTIRYVVLDEADKMLEKGKFKELENILAVMTKTDATAEWDGKTMQVLSSAVATSTATTEKVKRQYLISLKLLLSKLQLKSFATVDVTTDSKMASNLIESKIDCTPDDKDVYLYYLLSRYPGRTLVFVNAISTIRRLQRQRVKNLERFSASTDGVLVASDVASRGLDIKNIDHVIHYQVPLTSDLYVTVLDARPAELPAYRKICKQLGKVSLSEFPVELQYMSEFRKRFNLAKKLDALTHTKKKEKHSKTWMQKAAEALEVDLSDEDEDSDVESREEAMHAKQRATCARNWMRCLRRPFCLGIAEAMNVANNKAMPAAGMRALDEMKVLKKKQRAKKVGSV</sequence>
<dbReference type="InterPro" id="IPR001650">
    <property type="entry name" value="Helicase_C-like"/>
</dbReference>
<dbReference type="PROSITE" id="PS51194">
    <property type="entry name" value="HELICASE_CTER"/>
    <property type="match status" value="1"/>
</dbReference>